<proteinExistence type="predicted"/>
<dbReference type="Proteomes" id="UP000735874">
    <property type="component" value="Unassembled WGS sequence"/>
</dbReference>
<feature type="compositionally biased region" description="Polar residues" evidence="1">
    <location>
        <begin position="51"/>
        <end position="60"/>
    </location>
</feature>
<sequence>MRGGTHYPWEVGQNKCNHAFHFSEHSGPEIMPPKRALSTITEDKSKEAASSKITSNSKKTGITPPPHPDDYVSPAKKRREELDQFSYRAVGTFAGLKDYVNYGQPETKKITIYARFLCKELQRFKDAKKAWLYHFYDATNQSSPEHLNSLYRDKKEDDKANADRDLASVRIWDAWNGKNGCPQEGDIVKFKRFTGLQMYLGKNSQLSTRIQDLEF</sequence>
<dbReference type="EMBL" id="RCMG01001515">
    <property type="protein sequence ID" value="KAG2825452.1"/>
    <property type="molecule type" value="Genomic_DNA"/>
</dbReference>
<reference evidence="2" key="1">
    <citation type="submission" date="2018-10" db="EMBL/GenBank/DDBJ databases">
        <title>Effector identification in a new, highly contiguous assembly of the strawberry crown rot pathogen Phytophthora cactorum.</title>
        <authorList>
            <person name="Armitage A.D."/>
            <person name="Nellist C.F."/>
            <person name="Bates H."/>
            <person name="Vickerstaff R.J."/>
            <person name="Harrison R.J."/>
        </authorList>
    </citation>
    <scope>NUCLEOTIDE SEQUENCE</scope>
    <source>
        <strain evidence="2">15-7</strain>
        <strain evidence="3">4032</strain>
    </source>
</reference>
<protein>
    <submittedName>
        <fullName evidence="2">Uncharacterized protein</fullName>
    </submittedName>
</protein>
<evidence type="ECO:0000313" key="2">
    <source>
        <dbReference type="EMBL" id="KAG2825452.1"/>
    </source>
</evidence>
<gene>
    <name evidence="2" type="ORF">PC113_g21905</name>
    <name evidence="3" type="ORF">PC115_g22367</name>
</gene>
<organism evidence="2 4">
    <name type="scientific">Phytophthora cactorum</name>
    <dbReference type="NCBI Taxonomy" id="29920"/>
    <lineage>
        <taxon>Eukaryota</taxon>
        <taxon>Sar</taxon>
        <taxon>Stramenopiles</taxon>
        <taxon>Oomycota</taxon>
        <taxon>Peronosporomycetes</taxon>
        <taxon>Peronosporales</taxon>
        <taxon>Peronosporaceae</taxon>
        <taxon>Phytophthora</taxon>
    </lineage>
</organism>
<evidence type="ECO:0000313" key="4">
    <source>
        <dbReference type="Proteomes" id="UP000735874"/>
    </source>
</evidence>
<evidence type="ECO:0000256" key="1">
    <source>
        <dbReference type="SAM" id="MobiDB-lite"/>
    </source>
</evidence>
<dbReference type="EMBL" id="RCMI01001814">
    <property type="protein sequence ID" value="KAG2880937.1"/>
    <property type="molecule type" value="Genomic_DNA"/>
</dbReference>
<dbReference type="Proteomes" id="UP000774804">
    <property type="component" value="Unassembled WGS sequence"/>
</dbReference>
<feature type="region of interest" description="Disordered" evidence="1">
    <location>
        <begin position="23"/>
        <end position="72"/>
    </location>
</feature>
<comment type="caution">
    <text evidence="2">The sequence shown here is derived from an EMBL/GenBank/DDBJ whole genome shotgun (WGS) entry which is preliminary data.</text>
</comment>
<accession>A0A8T0XYQ1</accession>
<dbReference type="VEuPathDB" id="FungiDB:PC110_g21206"/>
<name>A0A8T0XYQ1_9STRA</name>
<dbReference type="AlphaFoldDB" id="A0A8T0XYQ1"/>
<evidence type="ECO:0000313" key="3">
    <source>
        <dbReference type="EMBL" id="KAG2880937.1"/>
    </source>
</evidence>